<dbReference type="AlphaFoldDB" id="A0A7C7ZD03"/>
<dbReference type="Pfam" id="PF01472">
    <property type="entry name" value="PUA"/>
    <property type="match status" value="1"/>
</dbReference>
<dbReference type="SUPFAM" id="SSF52141">
    <property type="entry name" value="Uracil-DNA glycosylase-like"/>
    <property type="match status" value="1"/>
</dbReference>
<evidence type="ECO:0000313" key="7">
    <source>
        <dbReference type="Proteomes" id="UP000589516"/>
    </source>
</evidence>
<dbReference type="Gene3D" id="3.40.50.10630">
    <property type="entry name" value="Uracil-DNA glycosylase-like"/>
    <property type="match status" value="1"/>
</dbReference>
<dbReference type="Proteomes" id="UP000589516">
    <property type="component" value="Unassembled WGS sequence"/>
</dbReference>
<protein>
    <submittedName>
        <fullName evidence="6">Uncharacterized protein</fullName>
    </submittedName>
</protein>
<proteinExistence type="inferred from homology"/>
<evidence type="ECO:0000256" key="2">
    <source>
        <dbReference type="ARBA" id="ARBA00008906"/>
    </source>
</evidence>
<dbReference type="Gene3D" id="2.30.130.10">
    <property type="entry name" value="PUA domain"/>
    <property type="match status" value="1"/>
</dbReference>
<dbReference type="PROSITE" id="PS50890">
    <property type="entry name" value="PUA"/>
    <property type="match status" value="1"/>
</dbReference>
<feature type="domain" description="PUA" evidence="4">
    <location>
        <begin position="459"/>
        <end position="520"/>
    </location>
</feature>
<dbReference type="InterPro" id="IPR036511">
    <property type="entry name" value="TGT-like_sf"/>
</dbReference>
<dbReference type="InterPro" id="IPR036895">
    <property type="entry name" value="Uracil-DNA_glycosylase-like_sf"/>
</dbReference>
<dbReference type="SUPFAM" id="SSF51713">
    <property type="entry name" value="tRNA-guanine transglycosylase"/>
    <property type="match status" value="1"/>
</dbReference>
<dbReference type="Pfam" id="PF17884">
    <property type="entry name" value="DUF5591"/>
    <property type="match status" value="1"/>
</dbReference>
<dbReference type="GO" id="GO:0006400">
    <property type="term" value="P:tRNA modification"/>
    <property type="evidence" value="ECO:0007669"/>
    <property type="project" value="InterPro"/>
</dbReference>
<comment type="caution">
    <text evidence="6">The sequence shown here is derived from an EMBL/GenBank/DDBJ whole genome shotgun (WGS) entry which is preliminary data.</text>
</comment>
<comment type="similarity">
    <text evidence="2">Belongs to the archaeosine synthase type 1 family.</text>
</comment>
<evidence type="ECO:0000256" key="3">
    <source>
        <dbReference type="ARBA" id="ARBA00022694"/>
    </source>
</evidence>
<dbReference type="InterPro" id="IPR015947">
    <property type="entry name" value="PUA-like_sf"/>
</dbReference>
<organism evidence="6 7">
    <name type="scientific">Marine Group III euryarchaeote</name>
    <dbReference type="NCBI Taxonomy" id="2173149"/>
    <lineage>
        <taxon>Archaea</taxon>
        <taxon>Methanobacteriati</taxon>
        <taxon>Thermoplasmatota</taxon>
        <taxon>Thermoplasmata</taxon>
        <taxon>Candidatus Thermoprofundales</taxon>
    </lineage>
</organism>
<keyword evidence="3" id="KW-0819">tRNA processing</keyword>
<evidence type="ECO:0000313" key="6">
    <source>
        <dbReference type="EMBL" id="HIG63242.1"/>
    </source>
</evidence>
<dbReference type="InterPro" id="IPR002478">
    <property type="entry name" value="PUA"/>
</dbReference>
<sequence length="522" mass="56064">MEPLAHEGLGRLLELHGRRTPLALGADSGTKLLPEKALGDGGVLKLGRRKLPLPPQPLGRDTTQAPFLALSDDVAVLDGAASHDPRQLLAALRATREEAGWRRLLYTPAVEPAEMPLLAYLGVDLFDSLAAELRGAVGFRLEQGDWIPDGGATAAGNRKALAGWLGRIRSALEQGRLRELVERTALHNPRVAQLLYHSRDLLATRGARRTVEIRAGALSLGHPAVIEWRRNLERFAPPAAGMVLLLLPCSARKPYHWSATHRRFHRTLRELDNWLALHVVSVTSPLGLVPRELEMLHPAAHYDVGVTGHWDANEAAMFGRQMERLRPEDRYKKAIVHAGSASGLLAELLRERGVEVLETSAERPASGAGLGALRAACRTALRGVASLSGRDRSRGEAAGLAQVQFDELAEPLLAAAVQGRWPRLRLEGLANFSPRIGGFALTVQGAAALAAAGGPVIEAAEFQLRGDLFAAGVIGTRGEFRNGEQVAVEQGGEITAAGVARMAPGEMVAMERGLAVEVRNRG</sequence>
<dbReference type="SUPFAM" id="SSF88697">
    <property type="entry name" value="PUA domain-like"/>
    <property type="match status" value="1"/>
</dbReference>
<dbReference type="InterPro" id="IPR036974">
    <property type="entry name" value="PUA_sf"/>
</dbReference>
<reference evidence="7" key="1">
    <citation type="journal article" date="2019" name="bioRxiv">
        <title>Genome diversification in globally distributed novel marine Proteobacteria is linked to environmental adaptation.</title>
        <authorList>
            <person name="Zhou Z."/>
            <person name="Tran P.Q."/>
            <person name="Kieft K."/>
            <person name="Anantharaman K."/>
        </authorList>
    </citation>
    <scope>NUCLEOTIDE SEQUENCE [LARGE SCALE GENOMIC DNA]</scope>
</reference>
<evidence type="ECO:0000259" key="5">
    <source>
        <dbReference type="Pfam" id="PF17884"/>
    </source>
</evidence>
<dbReference type="InterPro" id="IPR040777">
    <property type="entry name" value="DUF5591"/>
</dbReference>
<name>A0A7C7ZD03_9ARCH</name>
<dbReference type="UniPathway" id="UPA00393"/>
<comment type="pathway">
    <text evidence="1">tRNA modification; archaeosine-tRNA biosynthesis.</text>
</comment>
<dbReference type="EMBL" id="DUAV01000017">
    <property type="protein sequence ID" value="HIG63242.1"/>
    <property type="molecule type" value="Genomic_DNA"/>
</dbReference>
<evidence type="ECO:0000259" key="4">
    <source>
        <dbReference type="Pfam" id="PF01472"/>
    </source>
</evidence>
<dbReference type="GO" id="GO:0003723">
    <property type="term" value="F:RNA binding"/>
    <property type="evidence" value="ECO:0007669"/>
    <property type="project" value="InterPro"/>
</dbReference>
<feature type="domain" description="DUF5591" evidence="5">
    <location>
        <begin position="228"/>
        <end position="375"/>
    </location>
</feature>
<evidence type="ECO:0000256" key="1">
    <source>
        <dbReference type="ARBA" id="ARBA00005030"/>
    </source>
</evidence>
<gene>
    <name evidence="6" type="ORF">EYQ16_01815</name>
</gene>
<accession>A0A7C7ZD03</accession>